<dbReference type="SUPFAM" id="SSF52047">
    <property type="entry name" value="RNI-like"/>
    <property type="match status" value="1"/>
</dbReference>
<accession>A0A8H5FV86</accession>
<evidence type="ECO:0000313" key="2">
    <source>
        <dbReference type="Proteomes" id="UP000559027"/>
    </source>
</evidence>
<gene>
    <name evidence="1" type="ORF">D9756_008212</name>
</gene>
<dbReference type="AlphaFoldDB" id="A0A8H5FV86"/>
<name>A0A8H5FV86_9AGAR</name>
<comment type="caution">
    <text evidence="1">The sequence shown here is derived from an EMBL/GenBank/DDBJ whole genome shotgun (WGS) entry which is preliminary data.</text>
</comment>
<dbReference type="Gene3D" id="3.80.10.10">
    <property type="entry name" value="Ribonuclease Inhibitor"/>
    <property type="match status" value="1"/>
</dbReference>
<dbReference type="InterPro" id="IPR032675">
    <property type="entry name" value="LRR_dom_sf"/>
</dbReference>
<dbReference type="OrthoDB" id="10642670at2759"/>
<dbReference type="EMBL" id="JAACJO010000013">
    <property type="protein sequence ID" value="KAF5351025.1"/>
    <property type="molecule type" value="Genomic_DNA"/>
</dbReference>
<proteinExistence type="predicted"/>
<keyword evidence="2" id="KW-1185">Reference proteome</keyword>
<reference evidence="1 2" key="1">
    <citation type="journal article" date="2020" name="ISME J.">
        <title>Uncovering the hidden diversity of litter-decomposition mechanisms in mushroom-forming fungi.</title>
        <authorList>
            <person name="Floudas D."/>
            <person name="Bentzer J."/>
            <person name="Ahren D."/>
            <person name="Johansson T."/>
            <person name="Persson P."/>
            <person name="Tunlid A."/>
        </authorList>
    </citation>
    <scope>NUCLEOTIDE SEQUENCE [LARGE SCALE GENOMIC DNA]</scope>
    <source>
        <strain evidence="1 2">CBS 146.42</strain>
    </source>
</reference>
<organism evidence="1 2">
    <name type="scientific">Leucocoprinus leucothites</name>
    <dbReference type="NCBI Taxonomy" id="201217"/>
    <lineage>
        <taxon>Eukaryota</taxon>
        <taxon>Fungi</taxon>
        <taxon>Dikarya</taxon>
        <taxon>Basidiomycota</taxon>
        <taxon>Agaricomycotina</taxon>
        <taxon>Agaricomycetes</taxon>
        <taxon>Agaricomycetidae</taxon>
        <taxon>Agaricales</taxon>
        <taxon>Agaricineae</taxon>
        <taxon>Agaricaceae</taxon>
        <taxon>Leucocoprinus</taxon>
    </lineage>
</organism>
<dbReference type="Proteomes" id="UP000559027">
    <property type="component" value="Unassembled WGS sequence"/>
</dbReference>
<protein>
    <submittedName>
        <fullName evidence="1">Uncharacterized protein</fullName>
    </submittedName>
</protein>
<sequence length="533" mass="59722">MSSELIVRPGPSFDNLSPDILIEIMSYFRYDVVERDMDGPGEVRGWWLARATALAVALVSRSLSSIALDTLWRDMVTLQPIVQIIESSAPSPVFGFRGEGGWEIQRHPHFHQMLPRVKTYLSRIRHLKFHDLEAIEYTLWPTLMEYLKIDGPLVPGVLKLHVEWDGLDLPIHPTLIPLVSPTCQRIELISVYDNEFFADPVLHHIHRLGGNPQTLAFTGYSHHSLLSVFRSFSALRELSLNSPWKRLPGSTPSTLSTPQELLQALPNIRVLHLDLRTVHVDRNQSKATLASSLSSLSIRGGGPGLTHFLASAIMSPSLTSLNIHVRGRAIGLGWRVMFEGIAQAFPSLHRLHLSAPSSTVPILGNDLVPLFKSSLKELVLKMAQIDLSTPDVTSMLQAWPGLQELCFDCPPLLETRVLEPIAAHGVLDSIHLKLDFTRLLDPSPVVLGTIVSPRRQPQLPKLAFYRPPVLPSTLKQKTALVRNLLALFPRLDSLEFIPSYEYEEIGEELRTLLSTFRAVYQEGYRAREEEEGA</sequence>
<evidence type="ECO:0000313" key="1">
    <source>
        <dbReference type="EMBL" id="KAF5351025.1"/>
    </source>
</evidence>